<dbReference type="InterPro" id="IPR011059">
    <property type="entry name" value="Metal-dep_hydrolase_composite"/>
</dbReference>
<evidence type="ECO:0000313" key="4">
    <source>
        <dbReference type="Proteomes" id="UP001597525"/>
    </source>
</evidence>
<feature type="chain" id="PRO_5045852010" evidence="1">
    <location>
        <begin position="24"/>
        <end position="433"/>
    </location>
</feature>
<organism evidence="3 4">
    <name type="scientific">Sphingobacterium bambusae</name>
    <dbReference type="NCBI Taxonomy" id="662858"/>
    <lineage>
        <taxon>Bacteria</taxon>
        <taxon>Pseudomonadati</taxon>
        <taxon>Bacteroidota</taxon>
        <taxon>Sphingobacteriia</taxon>
        <taxon>Sphingobacteriales</taxon>
        <taxon>Sphingobacteriaceae</taxon>
        <taxon>Sphingobacterium</taxon>
    </lineage>
</organism>
<feature type="signal peptide" evidence="1">
    <location>
        <begin position="1"/>
        <end position="23"/>
    </location>
</feature>
<feature type="domain" description="Amidohydrolase-related" evidence="2">
    <location>
        <begin position="290"/>
        <end position="367"/>
    </location>
</feature>
<dbReference type="RefSeq" id="WP_320184167.1">
    <property type="nucleotide sequence ID" value="NZ_CP138332.1"/>
</dbReference>
<protein>
    <submittedName>
        <fullName evidence="3">Amidohydrolase/deacetylase family metallohydrolase</fullName>
    </submittedName>
</protein>
<gene>
    <name evidence="3" type="ORF">ACFS7Y_03220</name>
</gene>
<dbReference type="InterPro" id="IPR020043">
    <property type="entry name" value="Deacetylase_Atu3266-like"/>
</dbReference>
<dbReference type="NCBIfam" id="NF006689">
    <property type="entry name" value="PRK09237.1"/>
    <property type="match status" value="1"/>
</dbReference>
<dbReference type="InterPro" id="IPR006680">
    <property type="entry name" value="Amidohydro-rel"/>
</dbReference>
<reference evidence="4" key="1">
    <citation type="journal article" date="2019" name="Int. J. Syst. Evol. Microbiol.">
        <title>The Global Catalogue of Microorganisms (GCM) 10K type strain sequencing project: providing services to taxonomists for standard genome sequencing and annotation.</title>
        <authorList>
            <consortium name="The Broad Institute Genomics Platform"/>
            <consortium name="The Broad Institute Genome Sequencing Center for Infectious Disease"/>
            <person name="Wu L."/>
            <person name="Ma J."/>
        </authorList>
    </citation>
    <scope>NUCLEOTIDE SEQUENCE [LARGE SCALE GENOMIC DNA]</scope>
    <source>
        <strain evidence="4">KCTC 22814</strain>
    </source>
</reference>
<dbReference type="InterPro" id="IPR032466">
    <property type="entry name" value="Metal_Hydrolase"/>
</dbReference>
<name>A0ABW6BCU4_9SPHI</name>
<sequence length="433" mass="48029">MKIKMLFALLFLLGLNHSLYSQAYDLVIKDGHIIDPKNNIDEPMDIAISDGLIAKVSKHIDTASAIQVVHAKGLYVVPGLIDIHTHHFWGTQLDQNYMNGPSAFPPDGFTFRNGITTVVDAGSSGWTSFSAFKKQTIDLSKTRVLAFLNIVGQGMRGGAYEQNTEDMDAKMSALTAKQNPEHIVGFKVAHYEGYDWTPVERAVQAGKLAGGLPTMIDFGGSTPPLPIRELFMEKLQPGDIFTHAFAQLGAREYLVDMKTEKIKPFVYEARKRGINFDVGYGGISFAFSQAIPAIKEGFYPDAISTDIHIGSMNGSMKDMLTVMDKFIAMGMPLSKVIEASTWKPAQIIKRTELGNLSEGAPADIAVLGIRQGDFGLFDYIGHRIASQQRLECELTVRDGTIVYDYNGRANPLNVDFKKYLRDQNIQRRTLREH</sequence>
<dbReference type="PIRSF" id="PIRSF039004">
    <property type="entry name" value="ADE_EF_0837"/>
    <property type="match status" value="1"/>
</dbReference>
<dbReference type="Gene3D" id="3.20.20.140">
    <property type="entry name" value="Metal-dependent hydrolases"/>
    <property type="match status" value="1"/>
</dbReference>
<dbReference type="Gene3D" id="2.30.40.10">
    <property type="entry name" value="Urease, subunit C, domain 1"/>
    <property type="match status" value="1"/>
</dbReference>
<dbReference type="PANTHER" id="PTHR42717:SF1">
    <property type="entry name" value="IMIDAZOLONEPROPIONASE AND RELATED AMIDOHYDROLASES"/>
    <property type="match status" value="1"/>
</dbReference>
<keyword evidence="4" id="KW-1185">Reference proteome</keyword>
<dbReference type="Pfam" id="PF01979">
    <property type="entry name" value="Amidohydro_1"/>
    <property type="match status" value="1"/>
</dbReference>
<proteinExistence type="predicted"/>
<evidence type="ECO:0000313" key="3">
    <source>
        <dbReference type="EMBL" id="MFD2966378.1"/>
    </source>
</evidence>
<comment type="caution">
    <text evidence="3">The sequence shown here is derived from an EMBL/GenBank/DDBJ whole genome shotgun (WGS) entry which is preliminary data.</text>
</comment>
<evidence type="ECO:0000256" key="1">
    <source>
        <dbReference type="SAM" id="SignalP"/>
    </source>
</evidence>
<dbReference type="PANTHER" id="PTHR42717">
    <property type="entry name" value="DIHYDROOROTASE-RELATED"/>
    <property type="match status" value="1"/>
</dbReference>
<dbReference type="SUPFAM" id="SSF51556">
    <property type="entry name" value="Metallo-dependent hydrolases"/>
    <property type="match status" value="1"/>
</dbReference>
<keyword evidence="1" id="KW-0732">Signal</keyword>
<dbReference type="Proteomes" id="UP001597525">
    <property type="component" value="Unassembled WGS sequence"/>
</dbReference>
<dbReference type="SUPFAM" id="SSF51338">
    <property type="entry name" value="Composite domain of metallo-dependent hydrolases"/>
    <property type="match status" value="1"/>
</dbReference>
<accession>A0ABW6BCU4</accession>
<evidence type="ECO:0000259" key="2">
    <source>
        <dbReference type="Pfam" id="PF01979"/>
    </source>
</evidence>
<dbReference type="EMBL" id="JBHUPB010000003">
    <property type="protein sequence ID" value="MFD2966378.1"/>
    <property type="molecule type" value="Genomic_DNA"/>
</dbReference>